<dbReference type="FunFam" id="3.30.565.10:FF:000010">
    <property type="entry name" value="Sensor histidine kinase RcsC"/>
    <property type="match status" value="1"/>
</dbReference>
<evidence type="ECO:0000259" key="11">
    <source>
        <dbReference type="PROSITE" id="PS50110"/>
    </source>
</evidence>
<dbReference type="Gene3D" id="3.30.565.10">
    <property type="entry name" value="Histidine kinase-like ATPase, C-terminal domain"/>
    <property type="match status" value="1"/>
</dbReference>
<dbReference type="Pfam" id="PF13185">
    <property type="entry name" value="GAF_2"/>
    <property type="match status" value="1"/>
</dbReference>
<dbReference type="PANTHER" id="PTHR45339:SF1">
    <property type="entry name" value="HYBRID SIGNAL TRANSDUCTION HISTIDINE KINASE J"/>
    <property type="match status" value="1"/>
</dbReference>
<dbReference type="CDD" id="cd00082">
    <property type="entry name" value="HisKA"/>
    <property type="match status" value="1"/>
</dbReference>
<dbReference type="RefSeq" id="WP_063243615.1">
    <property type="nucleotide sequence ID" value="NZ_LUKF01000014.1"/>
</dbReference>
<dbReference type="InterPro" id="IPR029016">
    <property type="entry name" value="GAF-like_dom_sf"/>
</dbReference>
<dbReference type="PROSITE" id="PS50110">
    <property type="entry name" value="RESPONSE_REGULATORY"/>
    <property type="match status" value="3"/>
</dbReference>
<dbReference type="CDD" id="cd17546">
    <property type="entry name" value="REC_hyHK_CKI1_RcsC-like"/>
    <property type="match status" value="1"/>
</dbReference>
<proteinExistence type="predicted"/>
<dbReference type="SMART" id="SM00065">
    <property type="entry name" value="GAF"/>
    <property type="match status" value="1"/>
</dbReference>
<evidence type="ECO:0000256" key="2">
    <source>
        <dbReference type="ARBA" id="ARBA00012438"/>
    </source>
</evidence>
<evidence type="ECO:0000256" key="6">
    <source>
        <dbReference type="ARBA" id="ARBA00023012"/>
    </source>
</evidence>
<dbReference type="Pfam" id="PF00512">
    <property type="entry name" value="HisKA"/>
    <property type="match status" value="1"/>
</dbReference>
<comment type="catalytic activity">
    <reaction evidence="1">
        <text>ATP + protein L-histidine = ADP + protein N-phospho-L-histidine.</text>
        <dbReference type="EC" id="2.7.13.3"/>
    </reaction>
</comment>
<keyword evidence="9" id="KW-0472">Membrane</keyword>
<dbReference type="SMART" id="SM00448">
    <property type="entry name" value="REC"/>
    <property type="match status" value="3"/>
</dbReference>
<dbReference type="InterPro" id="IPR004358">
    <property type="entry name" value="Sig_transdc_His_kin-like_C"/>
</dbReference>
<dbReference type="PRINTS" id="PR00344">
    <property type="entry name" value="BCTRLSENSOR"/>
</dbReference>
<feature type="domain" description="Histidine kinase" evidence="10">
    <location>
        <begin position="460"/>
        <end position="683"/>
    </location>
</feature>
<keyword evidence="8" id="KW-0175">Coiled coil</keyword>
<dbReference type="Gene3D" id="3.30.450.40">
    <property type="match status" value="1"/>
</dbReference>
<accession>A0A150WIC9</accession>
<dbReference type="PROSITE" id="PS50109">
    <property type="entry name" value="HIS_KIN"/>
    <property type="match status" value="1"/>
</dbReference>
<evidence type="ECO:0000256" key="1">
    <source>
        <dbReference type="ARBA" id="ARBA00000085"/>
    </source>
</evidence>
<dbReference type="CDD" id="cd16922">
    <property type="entry name" value="HATPase_EvgS-ArcB-TorS-like"/>
    <property type="match status" value="1"/>
</dbReference>
<keyword evidence="6" id="KW-0902">Two-component regulatory system</keyword>
<dbReference type="Pfam" id="PF05227">
    <property type="entry name" value="CHASE3"/>
    <property type="match status" value="1"/>
</dbReference>
<evidence type="ECO:0000256" key="4">
    <source>
        <dbReference type="ARBA" id="ARBA00022679"/>
    </source>
</evidence>
<feature type="domain" description="Response regulatory" evidence="11">
    <location>
        <begin position="999"/>
        <end position="1116"/>
    </location>
</feature>
<organism evidence="12 13">
    <name type="scientific">Bdellovibrio bacteriovorus</name>
    <dbReference type="NCBI Taxonomy" id="959"/>
    <lineage>
        <taxon>Bacteria</taxon>
        <taxon>Pseudomonadati</taxon>
        <taxon>Bdellovibrionota</taxon>
        <taxon>Bdellovibrionia</taxon>
        <taxon>Bdellovibrionales</taxon>
        <taxon>Pseudobdellovibrionaceae</taxon>
        <taxon>Bdellovibrio</taxon>
    </lineage>
</organism>
<protein>
    <recommendedName>
        <fullName evidence="2">histidine kinase</fullName>
        <ecNumber evidence="2">2.7.13.3</ecNumber>
    </recommendedName>
</protein>
<feature type="transmembrane region" description="Helical" evidence="9">
    <location>
        <begin position="182"/>
        <end position="205"/>
    </location>
</feature>
<keyword evidence="9" id="KW-0812">Transmembrane</keyword>
<dbReference type="SUPFAM" id="SSF52172">
    <property type="entry name" value="CheY-like"/>
    <property type="match status" value="3"/>
</dbReference>
<evidence type="ECO:0000313" key="13">
    <source>
        <dbReference type="Proteomes" id="UP000075391"/>
    </source>
</evidence>
<dbReference type="Gene3D" id="1.10.287.130">
    <property type="match status" value="1"/>
</dbReference>
<comment type="caution">
    <text evidence="12">The sequence shown here is derived from an EMBL/GenBank/DDBJ whole genome shotgun (WGS) entry which is preliminary data.</text>
</comment>
<name>A0A150WIC9_BDEBC</name>
<gene>
    <name evidence="12" type="ORF">AZI85_04220</name>
</gene>
<dbReference type="GO" id="GO:0000155">
    <property type="term" value="F:phosphorelay sensor kinase activity"/>
    <property type="evidence" value="ECO:0007669"/>
    <property type="project" value="InterPro"/>
</dbReference>
<dbReference type="EC" id="2.7.13.3" evidence="2"/>
<evidence type="ECO:0000259" key="10">
    <source>
        <dbReference type="PROSITE" id="PS50109"/>
    </source>
</evidence>
<keyword evidence="3 7" id="KW-0597">Phosphoprotein</keyword>
<dbReference type="InterPro" id="IPR003661">
    <property type="entry name" value="HisK_dim/P_dom"/>
</dbReference>
<dbReference type="SMART" id="SM00387">
    <property type="entry name" value="HATPase_c"/>
    <property type="match status" value="1"/>
</dbReference>
<dbReference type="InterPro" id="IPR036890">
    <property type="entry name" value="HATPase_C_sf"/>
</dbReference>
<dbReference type="InterPro" id="IPR001789">
    <property type="entry name" value="Sig_transdc_resp-reg_receiver"/>
</dbReference>
<evidence type="ECO:0000256" key="9">
    <source>
        <dbReference type="SAM" id="Phobius"/>
    </source>
</evidence>
<dbReference type="SMART" id="SM00388">
    <property type="entry name" value="HisKA"/>
    <property type="match status" value="1"/>
</dbReference>
<feature type="domain" description="Response regulatory" evidence="11">
    <location>
        <begin position="732"/>
        <end position="845"/>
    </location>
</feature>
<dbReference type="SUPFAM" id="SSF55874">
    <property type="entry name" value="ATPase domain of HSP90 chaperone/DNA topoisomerase II/histidine kinase"/>
    <property type="match status" value="1"/>
</dbReference>
<dbReference type="Gene3D" id="3.40.50.2300">
    <property type="match status" value="3"/>
</dbReference>
<dbReference type="AlphaFoldDB" id="A0A150WIC9"/>
<keyword evidence="9" id="KW-1133">Transmembrane helix</keyword>
<evidence type="ECO:0000256" key="7">
    <source>
        <dbReference type="PROSITE-ProRule" id="PRU00169"/>
    </source>
</evidence>
<feature type="modified residue" description="4-aspartylphosphate" evidence="7">
    <location>
        <position position="903"/>
    </location>
</feature>
<sequence>MTETFEKSSRFTTLKTFFLIAAVLIVFNSILLLNVFRNIRQQQIWVQHTANVISELDLMMSAVKDAETGVRGYLLTNRKDYLDPYFSGVKEARERYLHLRSLTIDNPRQQASLNDIEKTLADREAAFKNSLRNNTSVGEDAALPGEGKLVMDKLRDQVGHMKAEEQRLLKDRQEKAQNSEDIGFISWFFSIAVNLALTGTAFYLIRRSWRQQGAENARQARETWMKSRLAEVSAILAEDLTMVELGDKVLHYLCRLLQIPAARLYITDGDSLLLKATYAESKAFAHRRIERIKIGETLLGEAVQKDEMFKIRNVPSGYLQIESSLGITDPKSILFFPIYQYGRPVGILEFALFRDLTDDERALLNSLREVVAVGINTAHAKEDLQRLLNTTQEQALELQAQQEELRASNEELEEQARALEIQQENLNNKNRELEFSRKEVEAKALDLEKTNQYKSEFLAKMSHELRTPLNSLLILATLLKENKEGNLNEQQIGFASTIYDAGNDLLGLISDILDISKIEARKLTLRAERFTMGHLISQLQSTFLPQTNKKNLRLVIDASEEIKALPMNTDLQRVEQILRNFLSNAVKFTEKGSITIKAEHSSTHKDFVTIKIIDTGIGISDEKRVTIFEAFEQADSSISRRYGGTGLGLTISRELTSLLGGHVYVDSEVGYGSAFTLEIPQTLPGASSSPHSETASQQVVKYTAPTRPERSSVIVDEKVSTMISSLEPQRKTLLIVEDDEATSRLIAETAKGYGYQSLEASSGELALAVLKEYVPTAIMLDIKLPGISGVGLLETIKQMPRLRHVPVHMISALDYQHNTMRMGAMGYLAKPTSTKDVGTALSQIEALISKKARSLLVIEDDQAQREAIISLVQGLDLKIVGASHGEEALEHLRKENFDCVVLDLALPDMSGAEFLDKLNAVSSHLPPVIIYTGQDLSRDEEAALRQYAESIILKGVRSPERLLDEVNLFLHRVEGDLPESQRDILKQLRSREQSFEGRTVLLVDDDLRNLFSLTHVLESKGFKVVVARDGIEALEKLDEVPKIDVILMDIMMPRMDGYETIQKIREKSQYATTPIIALTAKAMKGDHEKCIQVGANDYLPKPINLGSLVSVLKVWISSLETVV</sequence>
<dbReference type="EMBL" id="LUKF01000014">
    <property type="protein sequence ID" value="KYG63249.1"/>
    <property type="molecule type" value="Genomic_DNA"/>
</dbReference>
<dbReference type="InterPro" id="IPR036097">
    <property type="entry name" value="HisK_dim/P_sf"/>
</dbReference>
<evidence type="ECO:0000256" key="8">
    <source>
        <dbReference type="SAM" id="Coils"/>
    </source>
</evidence>
<dbReference type="SUPFAM" id="SSF55781">
    <property type="entry name" value="GAF domain-like"/>
    <property type="match status" value="1"/>
</dbReference>
<feature type="coiled-coil region" evidence="8">
    <location>
        <begin position="381"/>
        <end position="450"/>
    </location>
</feature>
<feature type="domain" description="Response regulatory" evidence="11">
    <location>
        <begin position="854"/>
        <end position="969"/>
    </location>
</feature>
<dbReference type="InterPro" id="IPR003594">
    <property type="entry name" value="HATPase_dom"/>
</dbReference>
<feature type="modified residue" description="4-aspartylphosphate" evidence="7">
    <location>
        <position position="781"/>
    </location>
</feature>
<dbReference type="Proteomes" id="UP000075391">
    <property type="component" value="Unassembled WGS sequence"/>
</dbReference>
<reference evidence="12 13" key="1">
    <citation type="submission" date="2016-03" db="EMBL/GenBank/DDBJ databases">
        <authorList>
            <person name="Ploux O."/>
        </authorList>
    </citation>
    <scope>NUCLEOTIDE SEQUENCE [LARGE SCALE GENOMIC DNA]</scope>
    <source>
        <strain evidence="12 13">BER2</strain>
    </source>
</reference>
<dbReference type="OrthoDB" id="9801651at2"/>
<dbReference type="InterPro" id="IPR005467">
    <property type="entry name" value="His_kinase_dom"/>
</dbReference>
<dbReference type="InterPro" id="IPR003018">
    <property type="entry name" value="GAF"/>
</dbReference>
<dbReference type="SUPFAM" id="SSF47384">
    <property type="entry name" value="Homodimeric domain of signal transducing histidine kinase"/>
    <property type="match status" value="1"/>
</dbReference>
<dbReference type="Pfam" id="PF00072">
    <property type="entry name" value="Response_reg"/>
    <property type="match status" value="3"/>
</dbReference>
<feature type="transmembrane region" description="Helical" evidence="9">
    <location>
        <begin position="16"/>
        <end position="36"/>
    </location>
</feature>
<evidence type="ECO:0000256" key="3">
    <source>
        <dbReference type="ARBA" id="ARBA00022553"/>
    </source>
</evidence>
<dbReference type="PANTHER" id="PTHR45339">
    <property type="entry name" value="HYBRID SIGNAL TRANSDUCTION HISTIDINE KINASE J"/>
    <property type="match status" value="1"/>
</dbReference>
<dbReference type="CDD" id="cd00156">
    <property type="entry name" value="REC"/>
    <property type="match status" value="1"/>
</dbReference>
<dbReference type="CDD" id="cd19410">
    <property type="entry name" value="HK9-like_sensor"/>
    <property type="match status" value="1"/>
</dbReference>
<evidence type="ECO:0000313" key="12">
    <source>
        <dbReference type="EMBL" id="KYG63249.1"/>
    </source>
</evidence>
<evidence type="ECO:0000256" key="5">
    <source>
        <dbReference type="ARBA" id="ARBA00022777"/>
    </source>
</evidence>
<keyword evidence="4" id="KW-0808">Transferase</keyword>
<keyword evidence="5" id="KW-0418">Kinase</keyword>
<dbReference type="InterPro" id="IPR011006">
    <property type="entry name" value="CheY-like_superfamily"/>
</dbReference>
<dbReference type="InterPro" id="IPR007891">
    <property type="entry name" value="CHASE3"/>
</dbReference>
<feature type="modified residue" description="4-aspartylphosphate" evidence="7">
    <location>
        <position position="1049"/>
    </location>
</feature>
<dbReference type="Pfam" id="PF02518">
    <property type="entry name" value="HATPase_c"/>
    <property type="match status" value="1"/>
</dbReference>